<proteinExistence type="predicted"/>
<gene>
    <name evidence="1" type="ORF">AM571_PC00691</name>
</gene>
<dbReference type="RefSeq" id="WP_074064300.1">
    <property type="nucleotide sequence ID" value="NZ_CP017244.1"/>
</dbReference>
<dbReference type="InterPro" id="IPR008914">
    <property type="entry name" value="PEBP"/>
</dbReference>
<geneLocation type="plasmid" evidence="2">
    <name>prsp8c3c</name>
</geneLocation>
<dbReference type="InterPro" id="IPR005247">
    <property type="entry name" value="YbhB_YbcL/LppC-like"/>
</dbReference>
<keyword evidence="1" id="KW-0614">Plasmid</keyword>
<protein>
    <submittedName>
        <fullName evidence="1">Phosphatidylethanolamine-binding protein</fullName>
    </submittedName>
</protein>
<dbReference type="SUPFAM" id="SSF49777">
    <property type="entry name" value="PEBP-like"/>
    <property type="match status" value="1"/>
</dbReference>
<evidence type="ECO:0000313" key="1">
    <source>
        <dbReference type="EMBL" id="APO78429.1"/>
    </source>
</evidence>
<evidence type="ECO:0000313" key="2">
    <source>
        <dbReference type="Proteomes" id="UP000185109"/>
    </source>
</evidence>
<name>A0A1L5PE06_RHIET</name>
<organism evidence="1 2">
    <name type="scientific">Rhizobium etli 8C-3</name>
    <dbReference type="NCBI Taxonomy" id="538025"/>
    <lineage>
        <taxon>Bacteria</taxon>
        <taxon>Pseudomonadati</taxon>
        <taxon>Pseudomonadota</taxon>
        <taxon>Alphaproteobacteria</taxon>
        <taxon>Hyphomicrobiales</taxon>
        <taxon>Rhizobiaceae</taxon>
        <taxon>Rhizobium/Agrobacterium group</taxon>
        <taxon>Rhizobium</taxon>
    </lineage>
</organism>
<dbReference type="Proteomes" id="UP000185109">
    <property type="component" value="Plasmid pRsp8C3c"/>
</dbReference>
<sequence length="154" mass="16717">MALTLMSPAFTQDNPIPKKYARSGENLLPPLKWGGAPQGTRSFALIVEDPDAPHGTFRHCGIANIPSDWDALAESADTAPQNAPRFYANDFGNVRYDGPQPPRGDQAHHYVFRLAALDVPSLSVPGEAGIATMWKEARKHMLAEATITGTYQTS</sequence>
<dbReference type="PANTHER" id="PTHR30289">
    <property type="entry name" value="UNCHARACTERIZED PROTEIN YBCL-RELATED"/>
    <property type="match status" value="1"/>
</dbReference>
<reference evidence="1 2" key="1">
    <citation type="submission" date="2016-09" db="EMBL/GenBank/DDBJ databases">
        <title>The complete genome sequences of Rhizobium gallicum, symbiovars gallicum and phaseoli, symbionts associated to common bean (Phaseolus vulgaris).</title>
        <authorList>
            <person name="Bustos P."/>
            <person name="Santamaria R.I."/>
            <person name="Perez-Carrascal O.M."/>
            <person name="Juarez S."/>
            <person name="Lozano L."/>
            <person name="Martinez-Flores I."/>
            <person name="Martinez-Romero E."/>
            <person name="Cevallos M."/>
            <person name="Romero D."/>
            <person name="Davila G."/>
            <person name="Gonzalez V."/>
        </authorList>
    </citation>
    <scope>NUCLEOTIDE SEQUENCE [LARGE SCALE GENOMIC DNA]</scope>
    <source>
        <strain evidence="1 2">8C-3</strain>
        <plasmid evidence="2">Plasmid prsp8c3c</plasmid>
    </source>
</reference>
<dbReference type="Gene3D" id="3.90.280.10">
    <property type="entry name" value="PEBP-like"/>
    <property type="match status" value="1"/>
</dbReference>
<dbReference type="AlphaFoldDB" id="A0A1L5PE06"/>
<dbReference type="NCBIfam" id="TIGR00481">
    <property type="entry name" value="YbhB/YbcL family Raf kinase inhibitor-like protein"/>
    <property type="match status" value="1"/>
</dbReference>
<dbReference type="Pfam" id="PF01161">
    <property type="entry name" value="PBP"/>
    <property type="match status" value="1"/>
</dbReference>
<dbReference type="PANTHER" id="PTHR30289:SF1">
    <property type="entry name" value="PEBP (PHOSPHATIDYLETHANOLAMINE-BINDING PROTEIN) FAMILY PROTEIN"/>
    <property type="match status" value="1"/>
</dbReference>
<dbReference type="CDD" id="cd00865">
    <property type="entry name" value="PEBP_bact_arch"/>
    <property type="match status" value="1"/>
</dbReference>
<accession>A0A1L5PE06</accession>
<dbReference type="EMBL" id="CP017244">
    <property type="protein sequence ID" value="APO78429.1"/>
    <property type="molecule type" value="Genomic_DNA"/>
</dbReference>
<dbReference type="InterPro" id="IPR036610">
    <property type="entry name" value="PEBP-like_sf"/>
</dbReference>